<dbReference type="eggNOG" id="COG5302">
    <property type="taxonomic scope" value="Bacteria"/>
</dbReference>
<dbReference type="STRING" id="697282.Mettu_1384"/>
<evidence type="ECO:0000256" key="1">
    <source>
        <dbReference type="ARBA" id="ARBA00022649"/>
    </source>
</evidence>
<proteinExistence type="predicted"/>
<evidence type="ECO:0000313" key="2">
    <source>
        <dbReference type="EMBL" id="EGW22569.1"/>
    </source>
</evidence>
<name>G3ITP8_METTV</name>
<accession>G3ITP8</accession>
<sequence>MTTLANTPKKATNITLSSAVLTEAKALGINISQSCEQFLRELVRNERERRWQQDNADFIAAYNQTVADEGLPLDSWRWF</sequence>
<keyword evidence="3" id="KW-1185">Reference proteome</keyword>
<dbReference type="Proteomes" id="UP000004664">
    <property type="component" value="Unassembled WGS sequence"/>
</dbReference>
<dbReference type="EMBL" id="JH109152">
    <property type="protein sequence ID" value="EGW22569.1"/>
    <property type="molecule type" value="Genomic_DNA"/>
</dbReference>
<evidence type="ECO:0000313" key="3">
    <source>
        <dbReference type="Proteomes" id="UP000004664"/>
    </source>
</evidence>
<gene>
    <name evidence="2" type="ORF">Mettu_1384</name>
</gene>
<keyword evidence="1" id="KW-1277">Toxin-antitoxin system</keyword>
<dbReference type="Pfam" id="PF07362">
    <property type="entry name" value="CcdA"/>
    <property type="match status" value="1"/>
</dbReference>
<dbReference type="InterPro" id="IPR009956">
    <property type="entry name" value="Post-segregation_anti-tox_CcdA"/>
</dbReference>
<dbReference type="OrthoDB" id="7219749at2"/>
<organism evidence="2 3">
    <name type="scientific">Methylobacter tundripaludum (strain ATCC BAA-1195 / DSM 17260 / SV96)</name>
    <dbReference type="NCBI Taxonomy" id="697282"/>
    <lineage>
        <taxon>Bacteria</taxon>
        <taxon>Pseudomonadati</taxon>
        <taxon>Pseudomonadota</taxon>
        <taxon>Gammaproteobacteria</taxon>
        <taxon>Methylococcales</taxon>
        <taxon>Methylococcaceae</taxon>
        <taxon>Methylobacter</taxon>
    </lineage>
</organism>
<dbReference type="AlphaFoldDB" id="G3ITP8"/>
<protein>
    <submittedName>
        <fullName evidence="2">Post-segregation antitoxin CcdA</fullName>
    </submittedName>
</protein>
<dbReference type="RefSeq" id="WP_006890540.1">
    <property type="nucleotide sequence ID" value="NZ_JH109152.1"/>
</dbReference>
<reference evidence="2 3" key="1">
    <citation type="submission" date="2011-06" db="EMBL/GenBank/DDBJ databases">
        <title>Genomic sequence of Methylobacter tundripaludum SV96.</title>
        <authorList>
            <consortium name="US DOE Joint Genome Institute"/>
            <person name="Lucas S."/>
            <person name="Han J."/>
            <person name="Lapidus A."/>
            <person name="Cheng J.-F."/>
            <person name="Goodwin L."/>
            <person name="Pitluck S."/>
            <person name="Held B."/>
            <person name="Detter J.C."/>
            <person name="Han C."/>
            <person name="Tapia R."/>
            <person name="Land M."/>
            <person name="Hauser L."/>
            <person name="Kyrpides N."/>
            <person name="Ivanova N."/>
            <person name="Ovchinnikova G."/>
            <person name="Pagani I."/>
            <person name="Klotz M.G."/>
            <person name="Dispirito A.A."/>
            <person name="Murrell J.C."/>
            <person name="Dunfield P."/>
            <person name="Kalyuzhnaya M.G."/>
            <person name="Svenning M."/>
            <person name="Trotsenko Y.A."/>
            <person name="Stein L.Y."/>
            <person name="Woyke T."/>
        </authorList>
    </citation>
    <scope>NUCLEOTIDE SEQUENCE [LARGE SCALE GENOMIC DNA]</scope>
    <source>
        <strain evidence="3">ATCC BAA-1195 / DSM 17260 / SV96</strain>
    </source>
</reference>
<dbReference type="HOGENOM" id="CLU_157097_3_0_6"/>